<evidence type="ECO:0000313" key="2">
    <source>
        <dbReference type="EMBL" id="KAJ6243833.1"/>
    </source>
</evidence>
<name>A0AAV7ZMV8_9EUKA</name>
<protein>
    <recommendedName>
        <fullName evidence="5">AB hydrolase-1 domain-containing protein</fullName>
    </recommendedName>
</protein>
<dbReference type="EMBL" id="JAOAOG010000167">
    <property type="protein sequence ID" value="KAJ6243833.1"/>
    <property type="molecule type" value="Genomic_DNA"/>
</dbReference>
<dbReference type="AlphaFoldDB" id="A0AAV7ZMV8"/>
<keyword evidence="4" id="KW-1185">Reference proteome</keyword>
<dbReference type="SUPFAM" id="SSF53474">
    <property type="entry name" value="alpha/beta-Hydrolases"/>
    <property type="match status" value="1"/>
</dbReference>
<dbReference type="EMBL" id="JANTQA010000023">
    <property type="protein sequence ID" value="KAJ3443324.1"/>
    <property type="molecule type" value="Genomic_DNA"/>
</dbReference>
<reference evidence="1" key="2">
    <citation type="submission" date="2022-08" db="EMBL/GenBank/DDBJ databases">
        <title>Novel sulphate-reducing endosymbionts in the free-living metamonad Anaeramoeba.</title>
        <authorList>
            <person name="Jerlstrom-Hultqvist J."/>
            <person name="Cepicka I."/>
            <person name="Gallot-Lavallee L."/>
            <person name="Salas-Leiva D."/>
            <person name="Curtis B.A."/>
            <person name="Zahonova K."/>
            <person name="Pipaliya S."/>
            <person name="Dacks J."/>
            <person name="Roger A.J."/>
        </authorList>
    </citation>
    <scope>NUCLEOTIDE SEQUENCE</scope>
    <source>
        <strain evidence="1">Busselton2</strain>
    </source>
</reference>
<organism evidence="1 3">
    <name type="scientific">Anaeramoeba flamelloides</name>
    <dbReference type="NCBI Taxonomy" id="1746091"/>
    <lineage>
        <taxon>Eukaryota</taxon>
        <taxon>Metamonada</taxon>
        <taxon>Anaeramoebidae</taxon>
        <taxon>Anaeramoeba</taxon>
    </lineage>
</organism>
<dbReference type="Gene3D" id="3.40.50.1820">
    <property type="entry name" value="alpha/beta hydrolase"/>
    <property type="match status" value="1"/>
</dbReference>
<accession>A0AAV7ZMV8</accession>
<comment type="caution">
    <text evidence="1">The sequence shown here is derived from an EMBL/GenBank/DDBJ whole genome shotgun (WGS) entry which is preliminary data.</text>
</comment>
<sequence>MHNKKLDIHSEFTFFESLIFTIFNPIVRSMLYPLFGTLSNKLAIGKRVLTEFLEALGAELVDIKTSDGELLEAMYYDPNQTQVLQDNSFFNKWKMKLKKLQKLKYYRYALDYEAEDLFGMFKVQLPIIKHSYKKKVDIRAVVVCHGQGGLCGISPQRVLTYLGRGIPVIEFSYRGYPNSTGEPTFKGTIIDAVSVTKWLMRRLSLEPSQVLIHGVSLGSSVAAYTSYELGTHCIIDRGFSRISKVAEHQLPGVVGSFIKNVKIINFITLILRPIIRSIFDFLWTYSTQDIIYKILGRVLILRALQDPKIPYEHADENFNALLTKYNNGIDEKTAEHLREKHFADVPGGHSYDDKIESGSEGVVKVWIEDIPAQKKLSNFLFGNNLSDTEPFY</sequence>
<proteinExistence type="predicted"/>
<evidence type="ECO:0000313" key="4">
    <source>
        <dbReference type="Proteomes" id="UP001150062"/>
    </source>
</evidence>
<dbReference type="Proteomes" id="UP001150062">
    <property type="component" value="Unassembled WGS sequence"/>
</dbReference>
<dbReference type="PANTHER" id="PTHR12277:SF81">
    <property type="entry name" value="PROTEIN ABHD13"/>
    <property type="match status" value="1"/>
</dbReference>
<evidence type="ECO:0008006" key="5">
    <source>
        <dbReference type="Google" id="ProtNLM"/>
    </source>
</evidence>
<dbReference type="Proteomes" id="UP001146793">
    <property type="component" value="Unassembled WGS sequence"/>
</dbReference>
<reference evidence="2" key="1">
    <citation type="submission" date="2022-08" db="EMBL/GenBank/DDBJ databases">
        <title>Novel sulfate-reducing endosymbionts in the free-living metamonad Anaeramoeba.</title>
        <authorList>
            <person name="Jerlstrom-Hultqvist J."/>
            <person name="Cepicka I."/>
            <person name="Gallot-Lavallee L."/>
            <person name="Salas-Leiva D."/>
            <person name="Curtis B.A."/>
            <person name="Zahonova K."/>
            <person name="Pipaliya S."/>
            <person name="Dacks J."/>
            <person name="Roger A.J."/>
        </authorList>
    </citation>
    <scope>NUCLEOTIDE SEQUENCE</scope>
    <source>
        <strain evidence="2">Schooner1</strain>
    </source>
</reference>
<evidence type="ECO:0000313" key="1">
    <source>
        <dbReference type="EMBL" id="KAJ3443324.1"/>
    </source>
</evidence>
<gene>
    <name evidence="1" type="ORF">M0812_09159</name>
    <name evidence="2" type="ORF">M0813_21621</name>
</gene>
<dbReference type="PANTHER" id="PTHR12277">
    <property type="entry name" value="ALPHA/BETA HYDROLASE DOMAIN-CONTAINING PROTEIN"/>
    <property type="match status" value="1"/>
</dbReference>
<dbReference type="InterPro" id="IPR029058">
    <property type="entry name" value="AB_hydrolase_fold"/>
</dbReference>
<evidence type="ECO:0000313" key="3">
    <source>
        <dbReference type="Proteomes" id="UP001146793"/>
    </source>
</evidence>